<organism evidence="1 2">
    <name type="scientific">Peptostreptococcus anaerobius</name>
    <dbReference type="NCBI Taxonomy" id="1261"/>
    <lineage>
        <taxon>Bacteria</taxon>
        <taxon>Bacillati</taxon>
        <taxon>Bacillota</taxon>
        <taxon>Clostridia</taxon>
        <taxon>Peptostreptococcales</taxon>
        <taxon>Peptostreptococcaceae</taxon>
        <taxon>Peptostreptococcus</taxon>
    </lineage>
</organism>
<sequence length="44" mass="5203">MGSKRNTCSLIKYLSRTGIFCWINANKLAMSNILKRRRRCQKKN</sequence>
<name>A0A135YUK5_9FIRM</name>
<dbReference type="EMBL" id="LSQZ01000034">
    <property type="protein sequence ID" value="KXI13083.1"/>
    <property type="molecule type" value="Genomic_DNA"/>
</dbReference>
<reference evidence="1 2" key="1">
    <citation type="submission" date="2016-02" db="EMBL/GenBank/DDBJ databases">
        <authorList>
            <person name="Wen L."/>
            <person name="He K."/>
            <person name="Yang H."/>
        </authorList>
    </citation>
    <scope>NUCLEOTIDE SEQUENCE [LARGE SCALE GENOMIC DNA]</scope>
    <source>
        <strain evidence="1 2">MJR8628A</strain>
    </source>
</reference>
<accession>A0A135YUK5</accession>
<gene>
    <name evidence="1" type="ORF">HMPREF3195_00894</name>
</gene>
<comment type="caution">
    <text evidence="1">The sequence shown here is derived from an EMBL/GenBank/DDBJ whole genome shotgun (WGS) entry which is preliminary data.</text>
</comment>
<evidence type="ECO:0000313" key="1">
    <source>
        <dbReference type="EMBL" id="KXI13083.1"/>
    </source>
</evidence>
<protein>
    <submittedName>
        <fullName evidence="1">Uncharacterized protein</fullName>
    </submittedName>
</protein>
<dbReference type="AlphaFoldDB" id="A0A135YUK5"/>
<proteinExistence type="predicted"/>
<dbReference type="Proteomes" id="UP000070326">
    <property type="component" value="Unassembled WGS sequence"/>
</dbReference>
<evidence type="ECO:0000313" key="2">
    <source>
        <dbReference type="Proteomes" id="UP000070326"/>
    </source>
</evidence>